<comment type="similarity">
    <text evidence="4">Belongs to the metallo-dependent hydrolases superfamily. Phosphotriesterase family.</text>
</comment>
<keyword evidence="1 3" id="KW-0479">Metal-binding</keyword>
<accession>A0A941HP35</accession>
<dbReference type="EMBL" id="JAGSCS010000002">
    <property type="protein sequence ID" value="MBR0575081.1"/>
    <property type="molecule type" value="Genomic_DNA"/>
</dbReference>
<comment type="cofactor">
    <cofactor evidence="3">
        <name>a divalent metal cation</name>
        <dbReference type="ChEBI" id="CHEBI:60240"/>
    </cofactor>
    <text evidence="3">Binds 2 divalent metal cations per subunit.</text>
</comment>
<dbReference type="RefSeq" id="WP_211799601.1">
    <property type="nucleotide sequence ID" value="NZ_JAGSCS010000002.1"/>
</dbReference>
<dbReference type="AlphaFoldDB" id="A0A941HP35"/>
<keyword evidence="6" id="KW-1185">Reference proteome</keyword>
<feature type="binding site" evidence="3">
    <location>
        <position position="123"/>
    </location>
    <ligand>
        <name>a divalent metal cation</name>
        <dbReference type="ChEBI" id="CHEBI:60240"/>
        <label>2</label>
    </ligand>
</feature>
<evidence type="ECO:0000256" key="4">
    <source>
        <dbReference type="PROSITE-ProRule" id="PRU00679"/>
    </source>
</evidence>
<reference evidence="5" key="1">
    <citation type="submission" date="2021-04" db="EMBL/GenBank/DDBJ databases">
        <title>Proteiniclasticum sedimins sp. nov., an obligate anaerobic bacterium isolated from anaerobic sludge.</title>
        <authorList>
            <person name="Liu J."/>
        </authorList>
    </citation>
    <scope>NUCLEOTIDE SEQUENCE</scope>
    <source>
        <strain evidence="5">BAD-10</strain>
    </source>
</reference>
<dbReference type="SUPFAM" id="SSF51556">
    <property type="entry name" value="Metallo-dependent hydrolases"/>
    <property type="match status" value="1"/>
</dbReference>
<dbReference type="GO" id="GO:0016787">
    <property type="term" value="F:hydrolase activity"/>
    <property type="evidence" value="ECO:0007669"/>
    <property type="project" value="UniProtKB-KW"/>
</dbReference>
<dbReference type="Gene3D" id="3.20.20.140">
    <property type="entry name" value="Metal-dependent hydrolases"/>
    <property type="match status" value="1"/>
</dbReference>
<evidence type="ECO:0000256" key="2">
    <source>
        <dbReference type="ARBA" id="ARBA00022801"/>
    </source>
</evidence>
<sequence length="292" mass="32754">MLVPGITYSHEHIALDLSAVKKTDDTKLDCIEETIQEFHDLYAKGVRNVLEVSNRGMGRDIKAIQRVSQETGIQIICSTGYYKEPFFPPEVTELSEEELTRIMVEEIEVGIEGTKIKAGIIGEIGSSLNRFEETELKVFRAAGAAQKITHKPLITHTSLATLALEQIAMFREMDIDLDKIIISHVDLSGDVGYIEEILKTGVNVAFDTIGKTNYQPDELRVDMLKTLCEGGYSHKILLSLDITRKSNMKHQGGIGYAYLVDTFLPRLREAGISEMHIQNMTQKNIIRILEEA</sequence>
<protein>
    <submittedName>
        <fullName evidence="5">Phosphotriesterase-related protein</fullName>
    </submittedName>
</protein>
<name>A0A941HP35_9CLOT</name>
<organism evidence="5 6">
    <name type="scientific">Proteiniclasticum sediminis</name>
    <dbReference type="NCBI Taxonomy" id="2804028"/>
    <lineage>
        <taxon>Bacteria</taxon>
        <taxon>Bacillati</taxon>
        <taxon>Bacillota</taxon>
        <taxon>Clostridia</taxon>
        <taxon>Eubacteriales</taxon>
        <taxon>Clostridiaceae</taxon>
        <taxon>Proteiniclasticum</taxon>
    </lineage>
</organism>
<evidence type="ECO:0000256" key="1">
    <source>
        <dbReference type="ARBA" id="ARBA00022723"/>
    </source>
</evidence>
<proteinExistence type="inferred from homology"/>
<dbReference type="GO" id="GO:0008270">
    <property type="term" value="F:zinc ion binding"/>
    <property type="evidence" value="ECO:0007669"/>
    <property type="project" value="InterPro"/>
</dbReference>
<evidence type="ECO:0000313" key="6">
    <source>
        <dbReference type="Proteomes" id="UP000675379"/>
    </source>
</evidence>
<feature type="binding site" evidence="3">
    <location>
        <position position="156"/>
    </location>
    <ligand>
        <name>a divalent metal cation</name>
        <dbReference type="ChEBI" id="CHEBI:60240"/>
        <label>2</label>
    </ligand>
</feature>
<dbReference type="Pfam" id="PF02126">
    <property type="entry name" value="PTE"/>
    <property type="match status" value="1"/>
</dbReference>
<feature type="binding site" evidence="3">
    <location>
        <position position="10"/>
    </location>
    <ligand>
        <name>a divalent metal cation</name>
        <dbReference type="ChEBI" id="CHEBI:60240"/>
        <label>1</label>
    </ligand>
</feature>
<keyword evidence="2" id="KW-0378">Hydrolase</keyword>
<feature type="binding site" evidence="3">
    <location>
        <position position="123"/>
    </location>
    <ligand>
        <name>a divalent metal cation</name>
        <dbReference type="ChEBI" id="CHEBI:60240"/>
        <label>1</label>
    </ligand>
</feature>
<feature type="binding site" evidence="3">
    <location>
        <position position="184"/>
    </location>
    <ligand>
        <name>a divalent metal cation</name>
        <dbReference type="ChEBI" id="CHEBI:60240"/>
        <label>2</label>
    </ligand>
</feature>
<dbReference type="PROSITE" id="PS51347">
    <property type="entry name" value="PHOSPHOTRIESTERASE_2"/>
    <property type="match status" value="1"/>
</dbReference>
<dbReference type="PANTHER" id="PTHR10819:SF3">
    <property type="entry name" value="PHOSPHOTRIESTERASE-RELATED PROTEIN"/>
    <property type="match status" value="1"/>
</dbReference>
<evidence type="ECO:0000313" key="5">
    <source>
        <dbReference type="EMBL" id="MBR0575081.1"/>
    </source>
</evidence>
<gene>
    <name evidence="5" type="ORF">KCG48_01880</name>
</gene>
<feature type="binding site" evidence="3">
    <location>
        <position position="241"/>
    </location>
    <ligand>
        <name>a divalent metal cation</name>
        <dbReference type="ChEBI" id="CHEBI:60240"/>
        <label>1</label>
    </ligand>
</feature>
<dbReference type="InterPro" id="IPR032466">
    <property type="entry name" value="Metal_Hydrolase"/>
</dbReference>
<dbReference type="Proteomes" id="UP000675379">
    <property type="component" value="Unassembled WGS sequence"/>
</dbReference>
<evidence type="ECO:0000256" key="3">
    <source>
        <dbReference type="PIRSR" id="PIRSR601559-52"/>
    </source>
</evidence>
<comment type="caution">
    <text evidence="5">The sequence shown here is derived from an EMBL/GenBank/DDBJ whole genome shotgun (WGS) entry which is preliminary data.</text>
</comment>
<dbReference type="PIRSF" id="PIRSF016839">
    <property type="entry name" value="PhP"/>
    <property type="match status" value="1"/>
</dbReference>
<dbReference type="PANTHER" id="PTHR10819">
    <property type="entry name" value="PHOSPHOTRIESTERASE-RELATED"/>
    <property type="match status" value="1"/>
</dbReference>
<dbReference type="InterPro" id="IPR001559">
    <property type="entry name" value="Phosphotriesterase"/>
</dbReference>
<feature type="binding site" evidence="3">
    <location>
        <position position="12"/>
    </location>
    <ligand>
        <name>a divalent metal cation</name>
        <dbReference type="ChEBI" id="CHEBI:60240"/>
        <label>1</label>
    </ligand>
</feature>
<comment type="caution">
    <text evidence="4">Lacks conserved residue(s) required for the propagation of feature annotation.</text>
</comment>